<dbReference type="RefSeq" id="WP_007691326.1">
    <property type="nucleotide sequence ID" value="NZ_AJRK01000365.1"/>
</dbReference>
<dbReference type="SUPFAM" id="SSF55729">
    <property type="entry name" value="Acyl-CoA N-acyltransferases (Nat)"/>
    <property type="match status" value="1"/>
</dbReference>
<sequence>MRGYPEDHARTFDPPPITFTDAHGREIRIQEYDDEREALTAMYVAFDPADRAQGIPPADEDAVENWLEVILAGSYNVIAVHGEECVGHATLVPDGEDAYELAIFVLDTHQQAGVGSQLLEGLLGSAQADGAEHVWLTVERWNQAAIALYHKFGFETCGSESFEMEMALRL</sequence>
<dbReference type="GO" id="GO:0016747">
    <property type="term" value="F:acyltransferase activity, transferring groups other than amino-acyl groups"/>
    <property type="evidence" value="ECO:0007669"/>
    <property type="project" value="InterPro"/>
</dbReference>
<gene>
    <name evidence="2" type="ORF">C447_04492</name>
</gene>
<dbReference type="eggNOG" id="arCOG00834">
    <property type="taxonomic scope" value="Archaea"/>
</dbReference>
<comment type="caution">
    <text evidence="2">The sequence shown here is derived from an EMBL/GenBank/DDBJ whole genome shotgun (WGS) entry which is preliminary data.</text>
</comment>
<dbReference type="PANTHER" id="PTHR43617">
    <property type="entry name" value="L-AMINO ACID N-ACETYLTRANSFERASE"/>
    <property type="match status" value="1"/>
</dbReference>
<dbReference type="CDD" id="cd04301">
    <property type="entry name" value="NAT_SF"/>
    <property type="match status" value="1"/>
</dbReference>
<dbReference type="InterPro" id="IPR016181">
    <property type="entry name" value="Acyl_CoA_acyltransferase"/>
</dbReference>
<evidence type="ECO:0000259" key="1">
    <source>
        <dbReference type="PROSITE" id="PS51186"/>
    </source>
</evidence>
<protein>
    <submittedName>
        <fullName evidence="2">N-acetyltransferase GCN5</fullName>
    </submittedName>
</protein>
<dbReference type="EMBL" id="AOMB01000011">
    <property type="protein sequence ID" value="EMA40528.1"/>
    <property type="molecule type" value="Genomic_DNA"/>
</dbReference>
<dbReference type="PROSITE" id="PS51186">
    <property type="entry name" value="GNAT"/>
    <property type="match status" value="1"/>
</dbReference>
<dbReference type="AlphaFoldDB" id="M0M570"/>
<keyword evidence="2" id="KW-0808">Transferase</keyword>
<name>M0M570_9EURY</name>
<keyword evidence="3" id="KW-1185">Reference proteome</keyword>
<dbReference type="PATRIC" id="fig|1132509.6.peg.1041"/>
<evidence type="ECO:0000313" key="2">
    <source>
        <dbReference type="EMBL" id="EMA40528.1"/>
    </source>
</evidence>
<feature type="domain" description="N-acetyltransferase" evidence="1">
    <location>
        <begin position="27"/>
        <end position="170"/>
    </location>
</feature>
<dbReference type="Gene3D" id="3.40.630.30">
    <property type="match status" value="1"/>
</dbReference>
<dbReference type="OrthoDB" id="51421at2157"/>
<dbReference type="InterPro" id="IPR050276">
    <property type="entry name" value="MshD_Acetyltransferase"/>
</dbReference>
<proteinExistence type="predicted"/>
<reference evidence="2 3" key="1">
    <citation type="journal article" date="2014" name="PLoS Genet.">
        <title>Phylogenetically driven sequencing of extremely halophilic archaea reveals strategies for static and dynamic osmo-response.</title>
        <authorList>
            <person name="Becker E.A."/>
            <person name="Seitzer P.M."/>
            <person name="Tritt A."/>
            <person name="Larsen D."/>
            <person name="Krusor M."/>
            <person name="Yao A.I."/>
            <person name="Wu D."/>
            <person name="Madern D."/>
            <person name="Eisen J.A."/>
            <person name="Darling A.E."/>
            <person name="Facciotti M.T."/>
        </authorList>
    </citation>
    <scope>NUCLEOTIDE SEQUENCE [LARGE SCALE GENOMIC DNA]</scope>
    <source>
        <strain evidence="2 3">100A6</strain>
    </source>
</reference>
<dbReference type="InterPro" id="IPR000182">
    <property type="entry name" value="GNAT_dom"/>
</dbReference>
<dbReference type="Proteomes" id="UP000011566">
    <property type="component" value="Unassembled WGS sequence"/>
</dbReference>
<organism evidence="2 3">
    <name type="scientific">Halococcus hamelinensis 100A6</name>
    <dbReference type="NCBI Taxonomy" id="1132509"/>
    <lineage>
        <taxon>Archaea</taxon>
        <taxon>Methanobacteriati</taxon>
        <taxon>Methanobacteriota</taxon>
        <taxon>Stenosarchaea group</taxon>
        <taxon>Halobacteria</taxon>
        <taxon>Halobacteriales</taxon>
        <taxon>Halococcaceae</taxon>
        <taxon>Halococcus</taxon>
    </lineage>
</organism>
<accession>M0M570</accession>
<dbReference type="Pfam" id="PF00583">
    <property type="entry name" value="Acetyltransf_1"/>
    <property type="match status" value="1"/>
</dbReference>
<evidence type="ECO:0000313" key="3">
    <source>
        <dbReference type="Proteomes" id="UP000011566"/>
    </source>
</evidence>